<keyword evidence="6" id="KW-1185">Reference proteome</keyword>
<protein>
    <submittedName>
        <fullName evidence="5">Serpin B9-like</fullName>
    </submittedName>
</protein>
<keyword evidence="1" id="KW-0646">Protease inhibitor</keyword>
<dbReference type="PANTHER" id="PTHR11461:SF357">
    <property type="entry name" value="SERINE PROTEASE INHIBITOR 27A"/>
    <property type="match status" value="1"/>
</dbReference>
<dbReference type="GO" id="GO:0004867">
    <property type="term" value="F:serine-type endopeptidase inhibitor activity"/>
    <property type="evidence" value="ECO:0007669"/>
    <property type="project" value="UniProtKB-KW"/>
</dbReference>
<evidence type="ECO:0000313" key="5">
    <source>
        <dbReference type="EMBL" id="OQR77447.1"/>
    </source>
</evidence>
<evidence type="ECO:0000313" key="6">
    <source>
        <dbReference type="Proteomes" id="UP000192247"/>
    </source>
</evidence>
<dbReference type="STRING" id="418985.A0A1V9XVB4"/>
<feature type="domain" description="Serpin" evidence="4">
    <location>
        <begin position="36"/>
        <end position="398"/>
    </location>
</feature>
<dbReference type="SUPFAM" id="SSF56574">
    <property type="entry name" value="Serpins"/>
    <property type="match status" value="1"/>
</dbReference>
<evidence type="ECO:0000256" key="3">
    <source>
        <dbReference type="RuleBase" id="RU000411"/>
    </source>
</evidence>
<proteinExistence type="inferred from homology"/>
<gene>
    <name evidence="5" type="ORF">BIW11_07090</name>
</gene>
<dbReference type="Gene3D" id="2.30.39.10">
    <property type="entry name" value="Alpha-1-antitrypsin, domain 1"/>
    <property type="match status" value="1"/>
</dbReference>
<comment type="caution">
    <text evidence="5">The sequence shown here is derived from an EMBL/GenBank/DDBJ whole genome shotgun (WGS) entry which is preliminary data.</text>
</comment>
<dbReference type="InterPro" id="IPR036186">
    <property type="entry name" value="Serpin_sf"/>
</dbReference>
<evidence type="ECO:0000256" key="2">
    <source>
        <dbReference type="ARBA" id="ARBA00022900"/>
    </source>
</evidence>
<dbReference type="OrthoDB" id="6485996at2759"/>
<dbReference type="InParanoid" id="A0A1V9XVB4"/>
<accession>A0A1V9XVB4</accession>
<dbReference type="CDD" id="cd00172">
    <property type="entry name" value="serpin"/>
    <property type="match status" value="1"/>
</dbReference>
<comment type="similarity">
    <text evidence="3">Belongs to the serpin family.</text>
</comment>
<sequence>MISKERIDSLMFKDEALEFNDHTQTDLIGGMGKFGYSLLTESQTSGKQPKNVLVSPFAVYSILLTLLAGAKGDTKKELEKALAVNGSWKTFIGSGDYLHNVLERNKSSLTVDIANRIYISTELQVPQLFTDSATFGFGSNVALVDFKKNNKVMAAINDFVNRVTHGRISKVVSEPLEKETSVAIISALFFQGAWRNVAQNVYQTIKFNAGCNSLEKAHSKWAKISGKIGYIKSSSVRAQLFRIPYDTGENSLIDVDMVIAVPSTNHCDIRLWLGKVDWFTLMKAIGSMQTIEVDLLVPEFEMEWDTDLQKPLKGLGIVEAFDMDRADFSDMARPTMELPVSSGVYLSALFHHTKLILSTNGTEARLDNLSPRRKKRQAEAMDLKVTSSFYFAVVTSEPVASSPKRTGELQFMQLFTGTVVML</sequence>
<evidence type="ECO:0000256" key="1">
    <source>
        <dbReference type="ARBA" id="ARBA00022690"/>
    </source>
</evidence>
<dbReference type="Pfam" id="PF00079">
    <property type="entry name" value="Serpin"/>
    <property type="match status" value="1"/>
</dbReference>
<dbReference type="Proteomes" id="UP000192247">
    <property type="component" value="Unassembled WGS sequence"/>
</dbReference>
<evidence type="ECO:0000259" key="4">
    <source>
        <dbReference type="SMART" id="SM00093"/>
    </source>
</evidence>
<keyword evidence="2" id="KW-0722">Serine protease inhibitor</keyword>
<name>A0A1V9XVB4_9ACAR</name>
<dbReference type="SMART" id="SM00093">
    <property type="entry name" value="SERPIN"/>
    <property type="match status" value="1"/>
</dbReference>
<dbReference type="Gene3D" id="3.30.497.10">
    <property type="entry name" value="Antithrombin, subunit I, domain 2"/>
    <property type="match status" value="1"/>
</dbReference>
<dbReference type="InterPro" id="IPR042178">
    <property type="entry name" value="Serpin_sf_1"/>
</dbReference>
<dbReference type="PANTHER" id="PTHR11461">
    <property type="entry name" value="SERINE PROTEASE INHIBITOR, SERPIN"/>
    <property type="match status" value="1"/>
</dbReference>
<dbReference type="EMBL" id="MNPL01003525">
    <property type="protein sequence ID" value="OQR77447.1"/>
    <property type="molecule type" value="Genomic_DNA"/>
</dbReference>
<reference evidence="5 6" key="1">
    <citation type="journal article" date="2017" name="Gigascience">
        <title>Draft genome of the honey bee ectoparasitic mite, Tropilaelaps mercedesae, is shaped by the parasitic life history.</title>
        <authorList>
            <person name="Dong X."/>
            <person name="Armstrong S.D."/>
            <person name="Xia D."/>
            <person name="Makepeace B.L."/>
            <person name="Darby A.C."/>
            <person name="Kadowaki T."/>
        </authorList>
    </citation>
    <scope>NUCLEOTIDE SEQUENCE [LARGE SCALE GENOMIC DNA]</scope>
    <source>
        <strain evidence="5">Wuxi-XJTLU</strain>
    </source>
</reference>
<dbReference type="InterPro" id="IPR042185">
    <property type="entry name" value="Serpin_sf_2"/>
</dbReference>
<dbReference type="GO" id="GO:0005615">
    <property type="term" value="C:extracellular space"/>
    <property type="evidence" value="ECO:0007669"/>
    <property type="project" value="InterPro"/>
</dbReference>
<dbReference type="InterPro" id="IPR000215">
    <property type="entry name" value="Serpin_fam"/>
</dbReference>
<organism evidence="5 6">
    <name type="scientific">Tropilaelaps mercedesae</name>
    <dbReference type="NCBI Taxonomy" id="418985"/>
    <lineage>
        <taxon>Eukaryota</taxon>
        <taxon>Metazoa</taxon>
        <taxon>Ecdysozoa</taxon>
        <taxon>Arthropoda</taxon>
        <taxon>Chelicerata</taxon>
        <taxon>Arachnida</taxon>
        <taxon>Acari</taxon>
        <taxon>Parasitiformes</taxon>
        <taxon>Mesostigmata</taxon>
        <taxon>Gamasina</taxon>
        <taxon>Dermanyssoidea</taxon>
        <taxon>Laelapidae</taxon>
        <taxon>Tropilaelaps</taxon>
    </lineage>
</organism>
<dbReference type="InterPro" id="IPR023796">
    <property type="entry name" value="Serpin_dom"/>
</dbReference>
<dbReference type="AlphaFoldDB" id="A0A1V9XVB4"/>